<comment type="caution">
    <text evidence="1">The sequence shown here is derived from an EMBL/GenBank/DDBJ whole genome shotgun (WGS) entry which is preliminary data.</text>
</comment>
<evidence type="ECO:0000313" key="2">
    <source>
        <dbReference type="Proteomes" id="UP001183176"/>
    </source>
</evidence>
<dbReference type="RefSeq" id="WP_311424018.1">
    <property type="nucleotide sequence ID" value="NZ_JAVREH010000023.1"/>
</dbReference>
<dbReference type="EMBL" id="JAVREH010000023">
    <property type="protein sequence ID" value="MDT0262873.1"/>
    <property type="molecule type" value="Genomic_DNA"/>
</dbReference>
<organism evidence="1 2">
    <name type="scientific">Jatrophihabitans lederbergiae</name>
    <dbReference type="NCBI Taxonomy" id="3075547"/>
    <lineage>
        <taxon>Bacteria</taxon>
        <taxon>Bacillati</taxon>
        <taxon>Actinomycetota</taxon>
        <taxon>Actinomycetes</taxon>
        <taxon>Jatrophihabitantales</taxon>
        <taxon>Jatrophihabitantaceae</taxon>
        <taxon>Jatrophihabitans</taxon>
    </lineage>
</organism>
<dbReference type="Proteomes" id="UP001183176">
    <property type="component" value="Unassembled WGS sequence"/>
</dbReference>
<accession>A0ABU2JDR1</accession>
<name>A0ABU2JDR1_9ACTN</name>
<gene>
    <name evidence="1" type="ORF">RM423_15865</name>
</gene>
<evidence type="ECO:0008006" key="3">
    <source>
        <dbReference type="Google" id="ProtNLM"/>
    </source>
</evidence>
<evidence type="ECO:0000313" key="1">
    <source>
        <dbReference type="EMBL" id="MDT0262873.1"/>
    </source>
</evidence>
<keyword evidence="2" id="KW-1185">Reference proteome</keyword>
<reference evidence="2" key="1">
    <citation type="submission" date="2023-07" db="EMBL/GenBank/DDBJ databases">
        <title>30 novel species of actinomycetes from the DSMZ collection.</title>
        <authorList>
            <person name="Nouioui I."/>
        </authorList>
    </citation>
    <scope>NUCLEOTIDE SEQUENCE [LARGE SCALE GENOMIC DNA]</scope>
    <source>
        <strain evidence="2">DSM 44399</strain>
    </source>
</reference>
<proteinExistence type="predicted"/>
<sequence length="44" mass="4575">MVVADTGSSSAPGADDVRYQVLCRAHFRSGRLGVTLIGEQLALG</sequence>
<protein>
    <recommendedName>
        <fullName evidence="3">Thymidine kinase</fullName>
    </recommendedName>
</protein>